<dbReference type="GO" id="GO:0019825">
    <property type="term" value="F:oxygen binding"/>
    <property type="evidence" value="ECO:0007669"/>
    <property type="project" value="InterPro"/>
</dbReference>
<sequence length="121" mass="13377">MSSVYEQLGGKPAIDAAVDDFYRRVLRDEELSPFFADTDMDRQRVKQAAFLTMVTGGPNEYSGQDMRTAHADLVKRGINDRHVDLVVKHLGETLASLGVAQELIEQVAAVANSVRDDVLSR</sequence>
<comment type="similarity">
    <text evidence="1 7">Belongs to the truncated hemoglobin family. Group I subfamily.</text>
</comment>
<comment type="cofactor">
    <cofactor evidence="8">
        <name>heme</name>
        <dbReference type="ChEBI" id="CHEBI:30413"/>
    </cofactor>
    <text evidence="8">Binds 1 heme group per subunit.</text>
</comment>
<dbReference type="PIRSF" id="PIRSF002030">
    <property type="entry name" value="Globin_Protozoa/Cyanobacteria"/>
    <property type="match status" value="1"/>
</dbReference>
<dbReference type="EMBL" id="PVNK01000169">
    <property type="protein sequence ID" value="PRP95513.1"/>
    <property type="molecule type" value="Genomic_DNA"/>
</dbReference>
<dbReference type="CDD" id="cd00454">
    <property type="entry name" value="TrHb1_N"/>
    <property type="match status" value="1"/>
</dbReference>
<evidence type="ECO:0000256" key="4">
    <source>
        <dbReference type="ARBA" id="ARBA00022621"/>
    </source>
</evidence>
<dbReference type="PROSITE" id="PS01213">
    <property type="entry name" value="GLOBIN_FAM_2"/>
    <property type="match status" value="1"/>
</dbReference>
<keyword evidence="6 7" id="KW-0408">Iron</keyword>
<keyword evidence="2 7" id="KW-0813">Transport</keyword>
<dbReference type="Proteomes" id="UP000237968">
    <property type="component" value="Unassembled WGS sequence"/>
</dbReference>
<evidence type="ECO:0000313" key="10">
    <source>
        <dbReference type="Proteomes" id="UP000237968"/>
    </source>
</evidence>
<evidence type="ECO:0000256" key="7">
    <source>
        <dbReference type="PIRNR" id="PIRNR002030"/>
    </source>
</evidence>
<evidence type="ECO:0000256" key="3">
    <source>
        <dbReference type="ARBA" id="ARBA00022617"/>
    </source>
</evidence>
<evidence type="ECO:0000256" key="8">
    <source>
        <dbReference type="PIRSR" id="PIRSR002030-1"/>
    </source>
</evidence>
<dbReference type="InterPro" id="IPR019795">
    <property type="entry name" value="Globin_bac-like_CS"/>
</dbReference>
<keyword evidence="5 7" id="KW-0479">Metal-binding</keyword>
<keyword evidence="4 7" id="KW-0561">Oxygen transport</keyword>
<evidence type="ECO:0000313" key="9">
    <source>
        <dbReference type="EMBL" id="PRP95513.1"/>
    </source>
</evidence>
<evidence type="ECO:0000256" key="6">
    <source>
        <dbReference type="ARBA" id="ARBA00023004"/>
    </source>
</evidence>
<dbReference type="Gene3D" id="1.10.490.10">
    <property type="entry name" value="Globins"/>
    <property type="match status" value="1"/>
</dbReference>
<dbReference type="RefSeq" id="WP_106393182.1">
    <property type="nucleotide sequence ID" value="NZ_PVNK01000169.1"/>
</dbReference>
<dbReference type="GO" id="GO:0005344">
    <property type="term" value="F:oxygen carrier activity"/>
    <property type="evidence" value="ECO:0007669"/>
    <property type="project" value="UniProtKB-UniRule"/>
</dbReference>
<gene>
    <name evidence="9" type="primary">glbN_2</name>
    <name evidence="9" type="ORF">ENSA5_38660</name>
</gene>
<dbReference type="OrthoDB" id="9795814at2"/>
<feature type="binding site" description="proximal binding residue" evidence="8">
    <location>
        <position position="70"/>
    </location>
    <ligand>
        <name>heme</name>
        <dbReference type="ChEBI" id="CHEBI:30413"/>
    </ligand>
    <ligandPart>
        <name>Fe</name>
        <dbReference type="ChEBI" id="CHEBI:18248"/>
    </ligandPart>
</feature>
<dbReference type="AlphaFoldDB" id="A0A2S9XRM0"/>
<dbReference type="GO" id="GO:0046872">
    <property type="term" value="F:metal ion binding"/>
    <property type="evidence" value="ECO:0007669"/>
    <property type="project" value="UniProtKB-UniRule"/>
</dbReference>
<keyword evidence="3 7" id="KW-0349">Heme</keyword>
<organism evidence="9 10">
    <name type="scientific">Enhygromyxa salina</name>
    <dbReference type="NCBI Taxonomy" id="215803"/>
    <lineage>
        <taxon>Bacteria</taxon>
        <taxon>Pseudomonadati</taxon>
        <taxon>Myxococcota</taxon>
        <taxon>Polyangia</taxon>
        <taxon>Nannocystales</taxon>
        <taxon>Nannocystaceae</taxon>
        <taxon>Enhygromyxa</taxon>
    </lineage>
</organism>
<keyword evidence="10" id="KW-1185">Reference proteome</keyword>
<dbReference type="InterPro" id="IPR016339">
    <property type="entry name" value="Hemoglobin_trunc_I"/>
</dbReference>
<dbReference type="GO" id="GO:0020037">
    <property type="term" value="F:heme binding"/>
    <property type="evidence" value="ECO:0007669"/>
    <property type="project" value="InterPro"/>
</dbReference>
<evidence type="ECO:0000256" key="2">
    <source>
        <dbReference type="ARBA" id="ARBA00022448"/>
    </source>
</evidence>
<comment type="caution">
    <text evidence="9">The sequence shown here is derived from an EMBL/GenBank/DDBJ whole genome shotgun (WGS) entry which is preliminary data.</text>
</comment>
<dbReference type="InterPro" id="IPR001486">
    <property type="entry name" value="Hemoglobin_trunc"/>
</dbReference>
<name>A0A2S9XRM0_9BACT</name>
<reference evidence="9 10" key="1">
    <citation type="submission" date="2018-03" db="EMBL/GenBank/DDBJ databases">
        <title>Draft Genome Sequences of the Obligatory Marine Myxobacteria Enhygromyxa salina SWB005.</title>
        <authorList>
            <person name="Poehlein A."/>
            <person name="Moghaddam J.A."/>
            <person name="Harms H."/>
            <person name="Alanjari M."/>
            <person name="Koenig G.M."/>
            <person name="Daniel R."/>
            <person name="Schaeberle T.F."/>
        </authorList>
    </citation>
    <scope>NUCLEOTIDE SEQUENCE [LARGE SCALE GENOMIC DNA]</scope>
    <source>
        <strain evidence="9 10">SWB005</strain>
    </source>
</reference>
<proteinExistence type="inferred from homology"/>
<protein>
    <recommendedName>
        <fullName evidence="7">Group 1 truncated hemoglobin</fullName>
    </recommendedName>
</protein>
<dbReference type="SUPFAM" id="SSF46458">
    <property type="entry name" value="Globin-like"/>
    <property type="match status" value="1"/>
</dbReference>
<evidence type="ECO:0000256" key="5">
    <source>
        <dbReference type="ARBA" id="ARBA00022723"/>
    </source>
</evidence>
<dbReference type="Pfam" id="PF01152">
    <property type="entry name" value="Bac_globin"/>
    <property type="match status" value="1"/>
</dbReference>
<accession>A0A2S9XRM0</accession>
<dbReference type="InterPro" id="IPR009050">
    <property type="entry name" value="Globin-like_sf"/>
</dbReference>
<dbReference type="InterPro" id="IPR012292">
    <property type="entry name" value="Globin/Proto"/>
</dbReference>
<evidence type="ECO:0000256" key="1">
    <source>
        <dbReference type="ARBA" id="ARBA00009660"/>
    </source>
</evidence>